<feature type="non-terminal residue" evidence="1">
    <location>
        <position position="1"/>
    </location>
</feature>
<organism evidence="1 2">
    <name type="scientific">Pisolithus microcarpus 441</name>
    <dbReference type="NCBI Taxonomy" id="765257"/>
    <lineage>
        <taxon>Eukaryota</taxon>
        <taxon>Fungi</taxon>
        <taxon>Dikarya</taxon>
        <taxon>Basidiomycota</taxon>
        <taxon>Agaricomycotina</taxon>
        <taxon>Agaricomycetes</taxon>
        <taxon>Agaricomycetidae</taxon>
        <taxon>Boletales</taxon>
        <taxon>Sclerodermatineae</taxon>
        <taxon>Pisolithaceae</taxon>
        <taxon>Pisolithus</taxon>
    </lineage>
</organism>
<dbReference type="HOGENOM" id="CLU_3093094_0_0_1"/>
<evidence type="ECO:0000313" key="1">
    <source>
        <dbReference type="EMBL" id="KIK15187.1"/>
    </source>
</evidence>
<dbReference type="Proteomes" id="UP000054018">
    <property type="component" value="Unassembled WGS sequence"/>
</dbReference>
<accession>A0A0C9YYD9</accession>
<dbReference type="EMBL" id="KN833902">
    <property type="protein sequence ID" value="KIK15187.1"/>
    <property type="molecule type" value="Genomic_DNA"/>
</dbReference>
<keyword evidence="2" id="KW-1185">Reference proteome</keyword>
<gene>
    <name evidence="1" type="ORF">PISMIDRAFT_687441</name>
</gene>
<evidence type="ECO:0000313" key="2">
    <source>
        <dbReference type="Proteomes" id="UP000054018"/>
    </source>
</evidence>
<name>A0A0C9YYD9_9AGAM</name>
<reference evidence="2" key="2">
    <citation type="submission" date="2015-01" db="EMBL/GenBank/DDBJ databases">
        <title>Evolutionary Origins and Diversification of the Mycorrhizal Mutualists.</title>
        <authorList>
            <consortium name="DOE Joint Genome Institute"/>
            <consortium name="Mycorrhizal Genomics Consortium"/>
            <person name="Kohler A."/>
            <person name="Kuo A."/>
            <person name="Nagy L.G."/>
            <person name="Floudas D."/>
            <person name="Copeland A."/>
            <person name="Barry K.W."/>
            <person name="Cichocki N."/>
            <person name="Veneault-Fourrey C."/>
            <person name="LaButti K."/>
            <person name="Lindquist E.A."/>
            <person name="Lipzen A."/>
            <person name="Lundell T."/>
            <person name="Morin E."/>
            <person name="Murat C."/>
            <person name="Riley R."/>
            <person name="Ohm R."/>
            <person name="Sun H."/>
            <person name="Tunlid A."/>
            <person name="Henrissat B."/>
            <person name="Grigoriev I.V."/>
            <person name="Hibbett D.S."/>
            <person name="Martin F."/>
        </authorList>
    </citation>
    <scope>NUCLEOTIDE SEQUENCE [LARGE SCALE GENOMIC DNA]</scope>
    <source>
        <strain evidence="2">441</strain>
    </source>
</reference>
<sequence length="52" mass="6021">RPRPRRRVEAIGAARAALQCTFVEEVASQRVPENCLRLYDYCLHSGHYQYLG</sequence>
<reference evidence="1 2" key="1">
    <citation type="submission" date="2014-04" db="EMBL/GenBank/DDBJ databases">
        <authorList>
            <consortium name="DOE Joint Genome Institute"/>
            <person name="Kuo A."/>
            <person name="Kohler A."/>
            <person name="Costa M.D."/>
            <person name="Nagy L.G."/>
            <person name="Floudas D."/>
            <person name="Copeland A."/>
            <person name="Barry K.W."/>
            <person name="Cichocki N."/>
            <person name="Veneault-Fourrey C."/>
            <person name="LaButti K."/>
            <person name="Lindquist E.A."/>
            <person name="Lipzen A."/>
            <person name="Lundell T."/>
            <person name="Morin E."/>
            <person name="Murat C."/>
            <person name="Sun H."/>
            <person name="Tunlid A."/>
            <person name="Henrissat B."/>
            <person name="Grigoriev I.V."/>
            <person name="Hibbett D.S."/>
            <person name="Martin F."/>
            <person name="Nordberg H.P."/>
            <person name="Cantor M.N."/>
            <person name="Hua S.X."/>
        </authorList>
    </citation>
    <scope>NUCLEOTIDE SEQUENCE [LARGE SCALE GENOMIC DNA]</scope>
    <source>
        <strain evidence="1 2">441</strain>
    </source>
</reference>
<proteinExistence type="predicted"/>
<dbReference type="AlphaFoldDB" id="A0A0C9YYD9"/>
<protein>
    <submittedName>
        <fullName evidence="1">Uncharacterized protein</fullName>
    </submittedName>
</protein>